<sequence>MRKRMLRSVLATVFSATVVFGAASALDPALGSVTAAAVPPPDSGWDSTPMDSGWNSAALDSGWNSAVLDSGWNSAPMDSGWNSAPAGAAA</sequence>
<dbReference type="EMBL" id="BAABJV010000003">
    <property type="protein sequence ID" value="GAA4770739.1"/>
    <property type="molecule type" value="Genomic_DNA"/>
</dbReference>
<protein>
    <recommendedName>
        <fullName evidence="4">Secreted protein</fullName>
    </recommendedName>
</protein>
<keyword evidence="1" id="KW-0732">Signal</keyword>
<comment type="caution">
    <text evidence="2">The sequence shown here is derived from an EMBL/GenBank/DDBJ whole genome shotgun (WGS) entry which is preliminary data.</text>
</comment>
<feature type="signal peptide" evidence="1">
    <location>
        <begin position="1"/>
        <end position="25"/>
    </location>
</feature>
<evidence type="ECO:0000313" key="2">
    <source>
        <dbReference type="EMBL" id="GAA4770739.1"/>
    </source>
</evidence>
<proteinExistence type="predicted"/>
<organism evidence="2 3">
    <name type="scientific">Streptomyces sanyensis</name>
    <dbReference type="NCBI Taxonomy" id="568869"/>
    <lineage>
        <taxon>Bacteria</taxon>
        <taxon>Bacillati</taxon>
        <taxon>Actinomycetota</taxon>
        <taxon>Actinomycetes</taxon>
        <taxon>Kitasatosporales</taxon>
        <taxon>Streptomycetaceae</taxon>
        <taxon>Streptomyces</taxon>
    </lineage>
</organism>
<gene>
    <name evidence="2" type="ORF">GCM10023329_17300</name>
</gene>
<dbReference type="Proteomes" id="UP001501147">
    <property type="component" value="Unassembled WGS sequence"/>
</dbReference>
<name>A0ABP8ZZM7_9ACTN</name>
<evidence type="ECO:0000256" key="1">
    <source>
        <dbReference type="SAM" id="SignalP"/>
    </source>
</evidence>
<accession>A0ABP8ZZM7</accession>
<evidence type="ECO:0008006" key="4">
    <source>
        <dbReference type="Google" id="ProtNLM"/>
    </source>
</evidence>
<evidence type="ECO:0000313" key="3">
    <source>
        <dbReference type="Proteomes" id="UP001501147"/>
    </source>
</evidence>
<reference evidence="3" key="1">
    <citation type="journal article" date="2019" name="Int. J. Syst. Evol. Microbiol.">
        <title>The Global Catalogue of Microorganisms (GCM) 10K type strain sequencing project: providing services to taxonomists for standard genome sequencing and annotation.</title>
        <authorList>
            <consortium name="The Broad Institute Genomics Platform"/>
            <consortium name="The Broad Institute Genome Sequencing Center for Infectious Disease"/>
            <person name="Wu L."/>
            <person name="Ma J."/>
        </authorList>
    </citation>
    <scope>NUCLEOTIDE SEQUENCE [LARGE SCALE GENOMIC DNA]</scope>
    <source>
        <strain evidence="3">JCM 18324</strain>
    </source>
</reference>
<feature type="chain" id="PRO_5047283488" description="Secreted protein" evidence="1">
    <location>
        <begin position="26"/>
        <end position="90"/>
    </location>
</feature>
<keyword evidence="3" id="KW-1185">Reference proteome</keyword>